<reference evidence="2 3" key="1">
    <citation type="submission" date="2019-11" db="EMBL/GenBank/DDBJ databases">
        <title>Draft genome of Amycolatopsis RM579.</title>
        <authorList>
            <person name="Duangmal K."/>
            <person name="Mingma R."/>
        </authorList>
    </citation>
    <scope>NUCLEOTIDE SEQUENCE [LARGE SCALE GENOMIC DNA]</scope>
    <source>
        <strain evidence="2 3">RM579</strain>
    </source>
</reference>
<evidence type="ECO:0000313" key="3">
    <source>
        <dbReference type="Proteomes" id="UP000440096"/>
    </source>
</evidence>
<feature type="region of interest" description="Disordered" evidence="1">
    <location>
        <begin position="72"/>
        <end position="94"/>
    </location>
</feature>
<dbReference type="RefSeq" id="WP_154755999.1">
    <property type="nucleotide sequence ID" value="NZ_WMBA01000007.1"/>
</dbReference>
<dbReference type="AlphaFoldDB" id="A0A6N7YLH0"/>
<feature type="region of interest" description="Disordered" evidence="1">
    <location>
        <begin position="1"/>
        <end position="20"/>
    </location>
</feature>
<proteinExistence type="predicted"/>
<evidence type="ECO:0000313" key="2">
    <source>
        <dbReference type="EMBL" id="MTD53775.1"/>
    </source>
</evidence>
<keyword evidence="3" id="KW-1185">Reference proteome</keyword>
<name>A0A6N7YLH0_9PSEU</name>
<comment type="caution">
    <text evidence="2">The sequence shown here is derived from an EMBL/GenBank/DDBJ whole genome shotgun (WGS) entry which is preliminary data.</text>
</comment>
<dbReference type="Proteomes" id="UP000440096">
    <property type="component" value="Unassembled WGS sequence"/>
</dbReference>
<accession>A0A6N7YLH0</accession>
<protein>
    <submittedName>
        <fullName evidence="2">Uncharacterized protein</fullName>
    </submittedName>
</protein>
<feature type="compositionally biased region" description="Polar residues" evidence="1">
    <location>
        <begin position="72"/>
        <end position="84"/>
    </location>
</feature>
<gene>
    <name evidence="2" type="ORF">GKO32_07225</name>
</gene>
<evidence type="ECO:0000256" key="1">
    <source>
        <dbReference type="SAM" id="MobiDB-lite"/>
    </source>
</evidence>
<organism evidence="2 3">
    <name type="scientific">Amycolatopsis pithecellobii</name>
    <dbReference type="NCBI Taxonomy" id="664692"/>
    <lineage>
        <taxon>Bacteria</taxon>
        <taxon>Bacillati</taxon>
        <taxon>Actinomycetota</taxon>
        <taxon>Actinomycetes</taxon>
        <taxon>Pseudonocardiales</taxon>
        <taxon>Pseudonocardiaceae</taxon>
        <taxon>Amycolatopsis</taxon>
    </lineage>
</organism>
<sequence>MSWRNDWHPHGWAWHPHDDRGETRARLTDRLKAVQQQRQQVAGEVAEILAGPRWLDNQMARRHHFPTKNFRLNTWPTSGAQKSRASGRLAHVMP</sequence>
<dbReference type="EMBL" id="WMBA01000007">
    <property type="protein sequence ID" value="MTD53775.1"/>
    <property type="molecule type" value="Genomic_DNA"/>
</dbReference>